<reference evidence="1 2" key="1">
    <citation type="journal article" date="2021" name="Elife">
        <title>Chloroplast acquisition without the gene transfer in kleptoplastic sea slugs, Plakobranchus ocellatus.</title>
        <authorList>
            <person name="Maeda T."/>
            <person name="Takahashi S."/>
            <person name="Yoshida T."/>
            <person name="Shimamura S."/>
            <person name="Takaki Y."/>
            <person name="Nagai Y."/>
            <person name="Toyoda A."/>
            <person name="Suzuki Y."/>
            <person name="Arimoto A."/>
            <person name="Ishii H."/>
            <person name="Satoh N."/>
            <person name="Nishiyama T."/>
            <person name="Hasebe M."/>
            <person name="Maruyama T."/>
            <person name="Minagawa J."/>
            <person name="Obokata J."/>
            <person name="Shigenobu S."/>
        </authorList>
    </citation>
    <scope>NUCLEOTIDE SEQUENCE [LARGE SCALE GENOMIC DNA]</scope>
</reference>
<keyword evidence="2" id="KW-1185">Reference proteome</keyword>
<evidence type="ECO:0000313" key="1">
    <source>
        <dbReference type="EMBL" id="GFO31899.1"/>
    </source>
</evidence>
<accession>A0AAV4CKY7</accession>
<sequence length="106" mass="12515">MYTKDFWASDNKDHITNEKVKSRIRQVIRNHDDFFTIVKTRKLKWYGHVTRSHGLANTFLQGTVHGVRRKGRRRKRWGDNISECTGLKLSDALREAENRENMEEAG</sequence>
<dbReference type="EMBL" id="BLXT01006489">
    <property type="protein sequence ID" value="GFO31899.1"/>
    <property type="molecule type" value="Genomic_DNA"/>
</dbReference>
<protein>
    <submittedName>
        <fullName evidence="1">UDP-glucuronosyltransferase 2a1-like</fullName>
    </submittedName>
</protein>
<comment type="caution">
    <text evidence="1">The sequence shown here is derived from an EMBL/GenBank/DDBJ whole genome shotgun (WGS) entry which is preliminary data.</text>
</comment>
<name>A0AAV4CKY7_9GAST</name>
<proteinExistence type="predicted"/>
<organism evidence="1 2">
    <name type="scientific">Plakobranchus ocellatus</name>
    <dbReference type="NCBI Taxonomy" id="259542"/>
    <lineage>
        <taxon>Eukaryota</taxon>
        <taxon>Metazoa</taxon>
        <taxon>Spiralia</taxon>
        <taxon>Lophotrochozoa</taxon>
        <taxon>Mollusca</taxon>
        <taxon>Gastropoda</taxon>
        <taxon>Heterobranchia</taxon>
        <taxon>Euthyneura</taxon>
        <taxon>Panpulmonata</taxon>
        <taxon>Sacoglossa</taxon>
        <taxon>Placobranchoidea</taxon>
        <taxon>Plakobranchidae</taxon>
        <taxon>Plakobranchus</taxon>
    </lineage>
</organism>
<dbReference type="Proteomes" id="UP000735302">
    <property type="component" value="Unassembled WGS sequence"/>
</dbReference>
<gene>
    <name evidence="1" type="ORF">PoB_005840400</name>
</gene>
<evidence type="ECO:0000313" key="2">
    <source>
        <dbReference type="Proteomes" id="UP000735302"/>
    </source>
</evidence>
<dbReference type="AlphaFoldDB" id="A0AAV4CKY7"/>